<reference evidence="4 5" key="1">
    <citation type="submission" date="2018-09" db="EMBL/GenBank/DDBJ databases">
        <title>Paenibacillus aracenensis nov. sp. isolated from a cave in southern Spain.</title>
        <authorList>
            <person name="Jurado V."/>
            <person name="Gutierrez-Patricio S."/>
            <person name="Gonzalez-Pimentel J.L."/>
            <person name="Miller A.Z."/>
            <person name="Laiz L."/>
            <person name="Saiz-Jimenez C."/>
        </authorList>
    </citation>
    <scope>NUCLEOTIDE SEQUENCE [LARGE SCALE GENOMIC DNA]</scope>
    <source>
        <strain evidence="4 5">JCM 19203</strain>
    </source>
</reference>
<dbReference type="RefSeq" id="WP_120112130.1">
    <property type="nucleotide sequence ID" value="NZ_QXQB01000003.1"/>
</dbReference>
<dbReference type="Proteomes" id="UP000267798">
    <property type="component" value="Unassembled WGS sequence"/>
</dbReference>
<keyword evidence="3" id="KW-0732">Signal</keyword>
<feature type="transmembrane region" description="Helical" evidence="2">
    <location>
        <begin position="183"/>
        <end position="204"/>
    </location>
</feature>
<evidence type="ECO:0000256" key="1">
    <source>
        <dbReference type="SAM" id="MobiDB-lite"/>
    </source>
</evidence>
<comment type="caution">
    <text evidence="4">The sequence shown here is derived from an EMBL/GenBank/DDBJ whole genome shotgun (WGS) entry which is preliminary data.</text>
</comment>
<keyword evidence="2" id="KW-0472">Membrane</keyword>
<protein>
    <submittedName>
        <fullName evidence="4">Uncharacterized protein</fullName>
    </submittedName>
</protein>
<name>A0A3A6PE28_9BACL</name>
<evidence type="ECO:0000256" key="3">
    <source>
        <dbReference type="SAM" id="SignalP"/>
    </source>
</evidence>
<proteinExistence type="predicted"/>
<dbReference type="EMBL" id="QXQB01000003">
    <property type="protein sequence ID" value="RJX39077.1"/>
    <property type="molecule type" value="Genomic_DNA"/>
</dbReference>
<evidence type="ECO:0000313" key="4">
    <source>
        <dbReference type="EMBL" id="RJX39077.1"/>
    </source>
</evidence>
<accession>A0A3A6PE28</accession>
<keyword evidence="5" id="KW-1185">Reference proteome</keyword>
<gene>
    <name evidence="4" type="ORF">D3P09_16410</name>
</gene>
<evidence type="ECO:0000256" key="2">
    <source>
        <dbReference type="SAM" id="Phobius"/>
    </source>
</evidence>
<feature type="region of interest" description="Disordered" evidence="1">
    <location>
        <begin position="137"/>
        <end position="181"/>
    </location>
</feature>
<dbReference type="OrthoDB" id="2428517at2"/>
<dbReference type="AlphaFoldDB" id="A0A3A6PE28"/>
<feature type="signal peptide" evidence="3">
    <location>
        <begin position="1"/>
        <end position="24"/>
    </location>
</feature>
<keyword evidence="2" id="KW-0812">Transmembrane</keyword>
<sequence length="210" mass="23326">MRKAVLLVAVMLAYWLMQPGQAMALECVQPGTLEERYQKHDGIIVAEVLEVAKGKSKHKIKLNVKQSFKGVEVDHITIQEDQYWEKDHRESQEGEEYLYYLKNIDGKWENQLCSPTGKLSLAGVELDYLKDKEIQLQPASEPPAIDASEAPAATDRTDDDDPQSRMIASSPEKGQPSDSGNSISGGLMIGLFSAIAVVLIVALLGMRRRK</sequence>
<organism evidence="4 5">
    <name type="scientific">Paenibacillus pinisoli</name>
    <dbReference type="NCBI Taxonomy" id="1276110"/>
    <lineage>
        <taxon>Bacteria</taxon>
        <taxon>Bacillati</taxon>
        <taxon>Bacillota</taxon>
        <taxon>Bacilli</taxon>
        <taxon>Bacillales</taxon>
        <taxon>Paenibacillaceae</taxon>
        <taxon>Paenibacillus</taxon>
    </lineage>
</organism>
<evidence type="ECO:0000313" key="5">
    <source>
        <dbReference type="Proteomes" id="UP000267798"/>
    </source>
</evidence>
<feature type="chain" id="PRO_5017279010" evidence="3">
    <location>
        <begin position="25"/>
        <end position="210"/>
    </location>
</feature>
<keyword evidence="2" id="KW-1133">Transmembrane helix</keyword>